<dbReference type="PANTHER" id="PTHR10250">
    <property type="entry name" value="MICROSOMAL GLUTATHIONE S-TRANSFERASE"/>
    <property type="match status" value="1"/>
</dbReference>
<dbReference type="InterPro" id="IPR050997">
    <property type="entry name" value="MAPEG"/>
</dbReference>
<dbReference type="Pfam" id="PF01124">
    <property type="entry name" value="MAPEG"/>
    <property type="match status" value="1"/>
</dbReference>
<evidence type="ECO:0008006" key="8">
    <source>
        <dbReference type="Google" id="ProtNLM"/>
    </source>
</evidence>
<dbReference type="GO" id="GO:0004364">
    <property type="term" value="F:glutathione transferase activity"/>
    <property type="evidence" value="ECO:0007669"/>
    <property type="project" value="TreeGrafter"/>
</dbReference>
<dbReference type="InterPro" id="IPR023352">
    <property type="entry name" value="MAPEG-like_dom_sf"/>
</dbReference>
<dbReference type="PANTHER" id="PTHR10250:SF26">
    <property type="entry name" value="GLUTATHIONE S-TRANSFERASE 3, MITOCHONDRIAL"/>
    <property type="match status" value="1"/>
</dbReference>
<dbReference type="GO" id="GO:0005635">
    <property type="term" value="C:nuclear envelope"/>
    <property type="evidence" value="ECO:0007669"/>
    <property type="project" value="TreeGrafter"/>
</dbReference>
<keyword evidence="2 5" id="KW-0812">Transmembrane</keyword>
<dbReference type="Gene3D" id="1.20.120.550">
    <property type="entry name" value="Membrane associated eicosanoid/glutathione metabolism-like domain"/>
    <property type="match status" value="1"/>
</dbReference>
<reference evidence="6" key="1">
    <citation type="submission" date="2023-03" db="EMBL/GenBank/DDBJ databases">
        <title>Massive genome expansion in bonnet fungi (Mycena s.s.) driven by repeated elements and novel gene families across ecological guilds.</title>
        <authorList>
            <consortium name="Lawrence Berkeley National Laboratory"/>
            <person name="Harder C.B."/>
            <person name="Miyauchi S."/>
            <person name="Viragh M."/>
            <person name="Kuo A."/>
            <person name="Thoen E."/>
            <person name="Andreopoulos B."/>
            <person name="Lu D."/>
            <person name="Skrede I."/>
            <person name="Drula E."/>
            <person name="Henrissat B."/>
            <person name="Morin E."/>
            <person name="Kohler A."/>
            <person name="Barry K."/>
            <person name="LaButti K."/>
            <person name="Morin E."/>
            <person name="Salamov A."/>
            <person name="Lipzen A."/>
            <person name="Mereny Z."/>
            <person name="Hegedus B."/>
            <person name="Baldrian P."/>
            <person name="Stursova M."/>
            <person name="Weitz H."/>
            <person name="Taylor A."/>
            <person name="Grigoriev I.V."/>
            <person name="Nagy L.G."/>
            <person name="Martin F."/>
            <person name="Kauserud H."/>
        </authorList>
    </citation>
    <scope>NUCLEOTIDE SEQUENCE</scope>
    <source>
        <strain evidence="6">CBHHK173m</strain>
    </source>
</reference>
<dbReference type="Proteomes" id="UP001222325">
    <property type="component" value="Unassembled WGS sequence"/>
</dbReference>
<dbReference type="EMBL" id="JARJCN010000015">
    <property type="protein sequence ID" value="KAJ7093957.1"/>
    <property type="molecule type" value="Genomic_DNA"/>
</dbReference>
<dbReference type="GO" id="GO:0005783">
    <property type="term" value="C:endoplasmic reticulum"/>
    <property type="evidence" value="ECO:0007669"/>
    <property type="project" value="TreeGrafter"/>
</dbReference>
<evidence type="ECO:0000256" key="2">
    <source>
        <dbReference type="ARBA" id="ARBA00022692"/>
    </source>
</evidence>
<keyword evidence="7" id="KW-1185">Reference proteome</keyword>
<organism evidence="6 7">
    <name type="scientific">Mycena belliarum</name>
    <dbReference type="NCBI Taxonomy" id="1033014"/>
    <lineage>
        <taxon>Eukaryota</taxon>
        <taxon>Fungi</taxon>
        <taxon>Dikarya</taxon>
        <taxon>Basidiomycota</taxon>
        <taxon>Agaricomycotina</taxon>
        <taxon>Agaricomycetes</taxon>
        <taxon>Agaricomycetidae</taxon>
        <taxon>Agaricales</taxon>
        <taxon>Marasmiineae</taxon>
        <taxon>Mycenaceae</taxon>
        <taxon>Mycena</taxon>
    </lineage>
</organism>
<proteinExistence type="predicted"/>
<accession>A0AAD6U8F0</accession>
<dbReference type="SUPFAM" id="SSF161084">
    <property type="entry name" value="MAPEG domain-like"/>
    <property type="match status" value="1"/>
</dbReference>
<dbReference type="AlphaFoldDB" id="A0AAD6U8F0"/>
<evidence type="ECO:0000313" key="6">
    <source>
        <dbReference type="EMBL" id="KAJ7093957.1"/>
    </source>
</evidence>
<dbReference type="GO" id="GO:0016020">
    <property type="term" value="C:membrane"/>
    <property type="evidence" value="ECO:0007669"/>
    <property type="project" value="UniProtKB-SubCell"/>
</dbReference>
<comment type="caution">
    <text evidence="6">The sequence shown here is derived from an EMBL/GenBank/DDBJ whole genome shotgun (WGS) entry which is preliminary data.</text>
</comment>
<evidence type="ECO:0000256" key="5">
    <source>
        <dbReference type="SAM" id="Phobius"/>
    </source>
</evidence>
<keyword evidence="4 5" id="KW-0472">Membrane</keyword>
<protein>
    <recommendedName>
        <fullName evidence="8">Microsomal glutathione S-transferase 3</fullName>
    </recommendedName>
</protein>
<evidence type="ECO:0000313" key="7">
    <source>
        <dbReference type="Proteomes" id="UP001222325"/>
    </source>
</evidence>
<keyword evidence="3 5" id="KW-1133">Transmembrane helix</keyword>
<evidence type="ECO:0000256" key="1">
    <source>
        <dbReference type="ARBA" id="ARBA00004141"/>
    </source>
</evidence>
<comment type="subcellular location">
    <subcellularLocation>
        <location evidence="1">Membrane</location>
        <topology evidence="1">Multi-pass membrane protein</topology>
    </subcellularLocation>
</comment>
<dbReference type="GO" id="GO:0004602">
    <property type="term" value="F:glutathione peroxidase activity"/>
    <property type="evidence" value="ECO:0007669"/>
    <property type="project" value="TreeGrafter"/>
</dbReference>
<sequence>MATTTLTVPTGFSYVAAALVSTVPLLVGQTFAVSSFRARAGIKYPNLYADKAEAAASPAAHKFNCMQRAHQNTIENIALIYMMTTVLGLRHPMLAASALGAWVISRTAYTVGYASGDPAMVRQVPPFVSR</sequence>
<evidence type="ECO:0000256" key="3">
    <source>
        <dbReference type="ARBA" id="ARBA00022989"/>
    </source>
</evidence>
<dbReference type="InterPro" id="IPR001129">
    <property type="entry name" value="Membr-assoc_MAPEG"/>
</dbReference>
<evidence type="ECO:0000256" key="4">
    <source>
        <dbReference type="ARBA" id="ARBA00023136"/>
    </source>
</evidence>
<name>A0AAD6U8F0_9AGAR</name>
<feature type="transmembrane region" description="Helical" evidence="5">
    <location>
        <begin position="12"/>
        <end position="33"/>
    </location>
</feature>
<gene>
    <name evidence="6" type="ORF">B0H15DRAFT_831419</name>
</gene>